<dbReference type="GeneID" id="106176709"/>
<organism evidence="2 3">
    <name type="scientific">Lingula anatina</name>
    <name type="common">Brachiopod</name>
    <name type="synonym">Lingula unguis</name>
    <dbReference type="NCBI Taxonomy" id="7574"/>
    <lineage>
        <taxon>Eukaryota</taxon>
        <taxon>Metazoa</taxon>
        <taxon>Spiralia</taxon>
        <taxon>Lophotrochozoa</taxon>
        <taxon>Brachiopoda</taxon>
        <taxon>Linguliformea</taxon>
        <taxon>Lingulata</taxon>
        <taxon>Lingulida</taxon>
        <taxon>Linguloidea</taxon>
        <taxon>Lingulidae</taxon>
        <taxon>Lingula</taxon>
    </lineage>
</organism>
<evidence type="ECO:0000313" key="3">
    <source>
        <dbReference type="RefSeq" id="XP_013414654.1"/>
    </source>
</evidence>
<reference evidence="3" key="1">
    <citation type="submission" date="2025-08" db="UniProtKB">
        <authorList>
            <consortium name="RefSeq"/>
        </authorList>
    </citation>
    <scope>IDENTIFICATION</scope>
    <source>
        <tissue evidence="3">Gonads</tissue>
    </source>
</reference>
<name>A0A1S3JX89_LINAN</name>
<evidence type="ECO:0000313" key="2">
    <source>
        <dbReference type="Proteomes" id="UP000085678"/>
    </source>
</evidence>
<accession>A0A1S3JX89</accession>
<dbReference type="RefSeq" id="XP_013414654.1">
    <property type="nucleotide sequence ID" value="XM_013559200.1"/>
</dbReference>
<feature type="compositionally biased region" description="Basic and acidic residues" evidence="1">
    <location>
        <begin position="245"/>
        <end position="265"/>
    </location>
</feature>
<feature type="compositionally biased region" description="Basic residues" evidence="1">
    <location>
        <begin position="179"/>
        <end position="188"/>
    </location>
</feature>
<sequence length="941" mass="106445">MDESRQLRNSTKKELFGESYREINEFKSTGKLPSGTQVIGRMLALCKKPAKGQKAMSRDTSSKIVANELRQDGISKNVYPMHERSVARKIKADYERFNDLRKMEQCKEKTRTDEWFKSANDFNDMLTKHAYNIRTNDPAYQKQLEDEFGVKMTKEDEAFYEDNCFGCYKAVCTSTVPKHWKKKQKRKHEREQSAANKKAATVSSLEEQKRLDESEMSELLNTQIDSGEIDPLFTGPQMSNTSPFQERKLRSSKDDPNVKETDKKQGSPFPQIKIRTGRRSLNESLMRCIVQCLAETRMSPDEVATVVVRVANMVFGQNWKKQNEKDDENDETESDEESEPTESSPSVPGVCCLSNDLTFVFPSRRSIMRYLQDASYLSLEYVAQQILNKEDSIVTVGLDDTTKAAGHRRYDVKADHITIAGPSGKRTTLTTGYVENVSHSGEDGAKAYEFKLKCLAILANSTVDELKSEIDFWMTDRAADCEVLLQTLGVDPSKILKCCAHIILGIDHAIDKVFKNTEQKIGIHQLLEVSAGEKVFLSPGSSIHTLGLIAISKLLSPSHAQHSVSLYNDFKSWMADNNIPCQGFKGFEANRFGRIAELAKEYLSWRESIQTFFDAVVDTNSNKLVLAVATFIQNEWFTCCSEIYTMIGHLIIFPMMELLGIDKMGNQDTADRTWAGVKSFLEGKQVELEKIMLKKRGEAESGRDKLVAAVIEEVIDTLKNQMSKTDYFRRSDVDSDDDMKYAPLTNLGCESEFSKLDHRIKVTGGSSSVQTLSRKNLLASSGLLVHSQFESKSAAERKERWKWARCSEEVKAVQKLETDFLATVESAKKLALHKKEELKKKKACKTLAVLERCKDHNGPLTVKSLDLLPSLTEKQLLDEINYLRLTVAPDIRQKRRVKAADGKFRMEKFTVEELKASIKNALKPEATVNEDINALLLSVQL</sequence>
<dbReference type="KEGG" id="lak:106176709"/>
<dbReference type="InParanoid" id="A0A1S3JX89"/>
<keyword evidence="2" id="KW-1185">Reference proteome</keyword>
<dbReference type="OrthoDB" id="10156538at2759"/>
<feature type="region of interest" description="Disordered" evidence="1">
    <location>
        <begin position="179"/>
        <end position="214"/>
    </location>
</feature>
<dbReference type="AlphaFoldDB" id="A0A1S3JX89"/>
<dbReference type="Proteomes" id="UP000085678">
    <property type="component" value="Unplaced"/>
</dbReference>
<feature type="compositionally biased region" description="Acidic residues" evidence="1">
    <location>
        <begin position="325"/>
        <end position="340"/>
    </location>
</feature>
<gene>
    <name evidence="3" type="primary">LOC106176709</name>
</gene>
<protein>
    <submittedName>
        <fullName evidence="3">Uncharacterized protein LOC106176709</fullName>
    </submittedName>
</protein>
<proteinExistence type="predicted"/>
<feature type="region of interest" description="Disordered" evidence="1">
    <location>
        <begin position="319"/>
        <end position="349"/>
    </location>
</feature>
<feature type="region of interest" description="Disordered" evidence="1">
    <location>
        <begin position="227"/>
        <end position="276"/>
    </location>
</feature>
<evidence type="ECO:0000256" key="1">
    <source>
        <dbReference type="SAM" id="MobiDB-lite"/>
    </source>
</evidence>